<organism evidence="2 3">
    <name type="scientific">Massariosphaeria phaeospora</name>
    <dbReference type="NCBI Taxonomy" id="100035"/>
    <lineage>
        <taxon>Eukaryota</taxon>
        <taxon>Fungi</taxon>
        <taxon>Dikarya</taxon>
        <taxon>Ascomycota</taxon>
        <taxon>Pezizomycotina</taxon>
        <taxon>Dothideomycetes</taxon>
        <taxon>Pleosporomycetidae</taxon>
        <taxon>Pleosporales</taxon>
        <taxon>Pleosporales incertae sedis</taxon>
        <taxon>Massariosphaeria</taxon>
    </lineage>
</organism>
<keyword evidence="3" id="KW-1185">Reference proteome</keyword>
<evidence type="ECO:0000313" key="2">
    <source>
        <dbReference type="EMBL" id="KAF2865218.1"/>
    </source>
</evidence>
<accession>A0A7C8M1G7</accession>
<sequence length="259" mass="26963">MTTAASVEGRLFWTAGGASGGGRGPPRNSRGPNLDFAVRLDLLNGGEGRALTAAEAEVAAVAFEPAEDDAAEAFETAAERTRLGGDSSSDHSEGDVGRGRFSWTAFGASGGGRGPSRSSRGANLDFAVRLDLLNGGEGRHLTFAVATEVAEPADAEVAAEAREPAEDAFETAAERARLISGSSSDDGGDLGRGRFFDDGEAAGRLRLVGVSSSDEELADRARDLPDERSPAKSRTRPRSPPAREASRGRHARYSASCRE</sequence>
<feature type="region of interest" description="Disordered" evidence="1">
    <location>
        <begin position="164"/>
        <end position="259"/>
    </location>
</feature>
<feature type="region of interest" description="Disordered" evidence="1">
    <location>
        <begin position="1"/>
        <end position="33"/>
    </location>
</feature>
<gene>
    <name evidence="2" type="ORF">BDV95DRAFT_623931</name>
</gene>
<protein>
    <submittedName>
        <fullName evidence="2">Uncharacterized protein</fullName>
    </submittedName>
</protein>
<name>A0A7C8M1G7_9PLEO</name>
<dbReference type="AlphaFoldDB" id="A0A7C8M1G7"/>
<feature type="compositionally biased region" description="Basic and acidic residues" evidence="1">
    <location>
        <begin position="218"/>
        <end position="230"/>
    </location>
</feature>
<evidence type="ECO:0000256" key="1">
    <source>
        <dbReference type="SAM" id="MobiDB-lite"/>
    </source>
</evidence>
<reference evidence="2 3" key="1">
    <citation type="submission" date="2020-01" db="EMBL/GenBank/DDBJ databases">
        <authorList>
            <consortium name="DOE Joint Genome Institute"/>
            <person name="Haridas S."/>
            <person name="Albert R."/>
            <person name="Binder M."/>
            <person name="Bloem J."/>
            <person name="Labutti K."/>
            <person name="Salamov A."/>
            <person name="Andreopoulos B."/>
            <person name="Baker S.E."/>
            <person name="Barry K."/>
            <person name="Bills G."/>
            <person name="Bluhm B.H."/>
            <person name="Cannon C."/>
            <person name="Castanera R."/>
            <person name="Culley D.E."/>
            <person name="Daum C."/>
            <person name="Ezra D."/>
            <person name="Gonzalez J.B."/>
            <person name="Henrissat B."/>
            <person name="Kuo A."/>
            <person name="Liang C."/>
            <person name="Lipzen A."/>
            <person name="Lutzoni F."/>
            <person name="Magnuson J."/>
            <person name="Mondo S."/>
            <person name="Nolan M."/>
            <person name="Ohm R."/>
            <person name="Pangilinan J."/>
            <person name="Park H.-J.H."/>
            <person name="Ramirez L."/>
            <person name="Alfaro M."/>
            <person name="Sun H."/>
            <person name="Tritt A."/>
            <person name="Yoshinaga Y."/>
            <person name="Zwiers L.-H.L."/>
            <person name="Turgeon B.G."/>
            <person name="Goodwin S.B."/>
            <person name="Spatafora J.W."/>
            <person name="Crous P.W."/>
            <person name="Grigoriev I.V."/>
        </authorList>
    </citation>
    <scope>NUCLEOTIDE SEQUENCE [LARGE SCALE GENOMIC DNA]</scope>
    <source>
        <strain evidence="2 3">CBS 611.86</strain>
    </source>
</reference>
<comment type="caution">
    <text evidence="2">The sequence shown here is derived from an EMBL/GenBank/DDBJ whole genome shotgun (WGS) entry which is preliminary data.</text>
</comment>
<evidence type="ECO:0000313" key="3">
    <source>
        <dbReference type="Proteomes" id="UP000481861"/>
    </source>
</evidence>
<dbReference type="EMBL" id="JAADJZ010000035">
    <property type="protein sequence ID" value="KAF2865218.1"/>
    <property type="molecule type" value="Genomic_DNA"/>
</dbReference>
<feature type="compositionally biased region" description="Basic and acidic residues" evidence="1">
    <location>
        <begin position="77"/>
        <end position="98"/>
    </location>
</feature>
<feature type="compositionally biased region" description="Basic and acidic residues" evidence="1">
    <location>
        <begin position="189"/>
        <end position="203"/>
    </location>
</feature>
<feature type="region of interest" description="Disordered" evidence="1">
    <location>
        <begin position="71"/>
        <end position="99"/>
    </location>
</feature>
<dbReference type="Proteomes" id="UP000481861">
    <property type="component" value="Unassembled WGS sequence"/>
</dbReference>
<proteinExistence type="predicted"/>